<protein>
    <submittedName>
        <fullName evidence="1">Fe-S cluster assembly iron-binding protein IscA</fullName>
    </submittedName>
</protein>
<comment type="caution">
    <text evidence="1">The sequence shown here is derived from an EMBL/GenBank/DDBJ whole genome shotgun (WGS) entry which is preliminary data.</text>
</comment>
<dbReference type="InterPro" id="IPR035903">
    <property type="entry name" value="HesB-like_dom_sf"/>
</dbReference>
<dbReference type="Proteomes" id="UP000717624">
    <property type="component" value="Unassembled WGS sequence"/>
</dbReference>
<dbReference type="Gene3D" id="2.60.300.12">
    <property type="entry name" value="HesB-like domain"/>
    <property type="match status" value="1"/>
</dbReference>
<reference evidence="1" key="1">
    <citation type="submission" date="2021-01" db="EMBL/GenBank/DDBJ databases">
        <title>Genomic Encyclopedia of Type Strains, Phase IV (KMG-IV): sequencing the most valuable type-strain genomes for metagenomic binning, comparative biology and taxonomic classification.</title>
        <authorList>
            <person name="Goeker M."/>
        </authorList>
    </citation>
    <scope>NUCLEOTIDE SEQUENCE</scope>
    <source>
        <strain evidence="1">DSM 25523</strain>
    </source>
</reference>
<evidence type="ECO:0000313" key="2">
    <source>
        <dbReference type="Proteomes" id="UP000717624"/>
    </source>
</evidence>
<dbReference type="AlphaFoldDB" id="A0A938XZQ4"/>
<sequence>MFSITPEAAARLSALLQQEPDADKLGFRINRTLSGCGSHDYSISITEQNHDELSMLLGDLRFFYRESDLPFLDDLQIALNRETGRLLIRQSTAPESSSCILPNNRP</sequence>
<organism evidence="1 2">
    <name type="scientific">Brevibacillus fulvus</name>
    <dbReference type="NCBI Taxonomy" id="1125967"/>
    <lineage>
        <taxon>Bacteria</taxon>
        <taxon>Bacillati</taxon>
        <taxon>Bacillota</taxon>
        <taxon>Bacilli</taxon>
        <taxon>Bacillales</taxon>
        <taxon>Paenibacillaceae</taxon>
        <taxon>Brevibacillus</taxon>
    </lineage>
</organism>
<name>A0A938XZQ4_9BACL</name>
<keyword evidence="2" id="KW-1185">Reference proteome</keyword>
<gene>
    <name evidence="1" type="ORF">JOD01_000061</name>
</gene>
<accession>A0A938XZQ4</accession>
<evidence type="ECO:0000313" key="1">
    <source>
        <dbReference type="EMBL" id="MBM7588475.1"/>
    </source>
</evidence>
<proteinExistence type="predicted"/>
<dbReference type="RefSeq" id="WP_204516239.1">
    <property type="nucleotide sequence ID" value="NZ_BAABIN010000009.1"/>
</dbReference>
<dbReference type="SUPFAM" id="SSF89360">
    <property type="entry name" value="HesB-like domain"/>
    <property type="match status" value="1"/>
</dbReference>
<dbReference type="EMBL" id="JAFBEB010000001">
    <property type="protein sequence ID" value="MBM7588475.1"/>
    <property type="molecule type" value="Genomic_DNA"/>
</dbReference>